<sequence>MIPILMTATLGIMEGVVHIGFIKLFRMDKFYSPGMVTAEMQFIVSVLFYIYTIKHNMATGLEYLFGALLMIVAFMIMQKSLVKIIGIKNYSQVPKMVLKRIKER</sequence>
<name>A0ABX6TY73_9BACT</name>
<dbReference type="Proteomes" id="UP000594874">
    <property type="component" value="Chromosome"/>
</dbReference>
<feature type="transmembrane region" description="Helical" evidence="1">
    <location>
        <begin position="63"/>
        <end position="82"/>
    </location>
</feature>
<keyword evidence="1" id="KW-1133">Transmembrane helix</keyword>
<feature type="transmembrane region" description="Helical" evidence="1">
    <location>
        <begin position="30"/>
        <end position="51"/>
    </location>
</feature>
<dbReference type="EMBL" id="CP063091">
    <property type="protein sequence ID" value="QOR04737.1"/>
    <property type="molecule type" value="Genomic_DNA"/>
</dbReference>
<keyword evidence="1" id="KW-0472">Membrane</keyword>
<proteinExistence type="predicted"/>
<organism evidence="2 3">
    <name type="scientific">Campylobacter cuniculorum</name>
    <dbReference type="NCBI Taxonomy" id="374106"/>
    <lineage>
        <taxon>Bacteria</taxon>
        <taxon>Pseudomonadati</taxon>
        <taxon>Campylobacterota</taxon>
        <taxon>Epsilonproteobacteria</taxon>
        <taxon>Campylobacterales</taxon>
        <taxon>Campylobacteraceae</taxon>
        <taxon>Campylobacter</taxon>
    </lineage>
</organism>
<gene>
    <name evidence="2" type="ORF">A0071_01965</name>
</gene>
<accession>A0ABX6TY73</accession>
<evidence type="ECO:0000313" key="2">
    <source>
        <dbReference type="EMBL" id="QOR04737.1"/>
    </source>
</evidence>
<evidence type="ECO:0000256" key="1">
    <source>
        <dbReference type="SAM" id="Phobius"/>
    </source>
</evidence>
<reference evidence="2 3" key="1">
    <citation type="submission" date="2020-10" db="EMBL/GenBank/DDBJ databases">
        <title>Campylobacter and Helicobacter PacBio genomes.</title>
        <authorList>
            <person name="Lane C."/>
        </authorList>
    </citation>
    <scope>NUCLEOTIDE SEQUENCE [LARGE SCALE GENOMIC DNA]</scope>
    <source>
        <strain evidence="2 3">2010D-8469</strain>
    </source>
</reference>
<dbReference type="RefSeq" id="WP_027306067.1">
    <property type="nucleotide sequence ID" value="NZ_CP063091.1"/>
</dbReference>
<keyword evidence="1" id="KW-0812">Transmembrane</keyword>
<protein>
    <recommendedName>
        <fullName evidence="4">DUF418 domain-containing protein</fullName>
    </recommendedName>
</protein>
<evidence type="ECO:0000313" key="3">
    <source>
        <dbReference type="Proteomes" id="UP000594874"/>
    </source>
</evidence>
<evidence type="ECO:0008006" key="4">
    <source>
        <dbReference type="Google" id="ProtNLM"/>
    </source>
</evidence>
<keyword evidence="3" id="KW-1185">Reference proteome</keyword>